<evidence type="ECO:0000313" key="5">
    <source>
        <dbReference type="EMBL" id="GAA0145397.1"/>
    </source>
</evidence>
<dbReference type="AlphaFoldDB" id="A0AAV3P2Q5"/>
<dbReference type="Pfam" id="PF01535">
    <property type="entry name" value="PPR"/>
    <property type="match status" value="2"/>
</dbReference>
<evidence type="ECO:0000313" key="6">
    <source>
        <dbReference type="Proteomes" id="UP001454036"/>
    </source>
</evidence>
<accession>A0AAV3P2Q5</accession>
<dbReference type="EMBL" id="BAABME010016306">
    <property type="protein sequence ID" value="GAA0145397.1"/>
    <property type="molecule type" value="Genomic_DNA"/>
</dbReference>
<dbReference type="InterPro" id="IPR050872">
    <property type="entry name" value="PPR_P_subfamily"/>
</dbReference>
<keyword evidence="4" id="KW-0175">Coiled coil</keyword>
<organism evidence="5 6">
    <name type="scientific">Lithospermum erythrorhizon</name>
    <name type="common">Purple gromwell</name>
    <name type="synonym">Lithospermum officinale var. erythrorhizon</name>
    <dbReference type="NCBI Taxonomy" id="34254"/>
    <lineage>
        <taxon>Eukaryota</taxon>
        <taxon>Viridiplantae</taxon>
        <taxon>Streptophyta</taxon>
        <taxon>Embryophyta</taxon>
        <taxon>Tracheophyta</taxon>
        <taxon>Spermatophyta</taxon>
        <taxon>Magnoliopsida</taxon>
        <taxon>eudicotyledons</taxon>
        <taxon>Gunneridae</taxon>
        <taxon>Pentapetalae</taxon>
        <taxon>asterids</taxon>
        <taxon>lamiids</taxon>
        <taxon>Boraginales</taxon>
        <taxon>Boraginaceae</taxon>
        <taxon>Boraginoideae</taxon>
        <taxon>Lithospermeae</taxon>
        <taxon>Lithospermum</taxon>
    </lineage>
</organism>
<dbReference type="NCBIfam" id="TIGR00756">
    <property type="entry name" value="PPR"/>
    <property type="match status" value="4"/>
</dbReference>
<evidence type="ECO:0000256" key="1">
    <source>
        <dbReference type="ARBA" id="ARBA00007626"/>
    </source>
</evidence>
<feature type="repeat" description="PPR" evidence="3">
    <location>
        <begin position="63"/>
        <end position="97"/>
    </location>
</feature>
<dbReference type="InterPro" id="IPR002885">
    <property type="entry name" value="PPR_rpt"/>
</dbReference>
<comment type="similarity">
    <text evidence="1">Belongs to the PPR family. P subfamily.</text>
</comment>
<proteinExistence type="inferred from homology"/>
<evidence type="ECO:0000256" key="2">
    <source>
        <dbReference type="ARBA" id="ARBA00022737"/>
    </source>
</evidence>
<name>A0AAV3P2Q5_LITER</name>
<keyword evidence="2" id="KW-0677">Repeat</keyword>
<evidence type="ECO:0000256" key="3">
    <source>
        <dbReference type="PROSITE-ProRule" id="PRU00708"/>
    </source>
</evidence>
<evidence type="ECO:0008006" key="7">
    <source>
        <dbReference type="Google" id="ProtNLM"/>
    </source>
</evidence>
<comment type="caution">
    <text evidence="5">The sequence shown here is derived from an EMBL/GenBank/DDBJ whole genome shotgun (WGS) entry which is preliminary data.</text>
</comment>
<dbReference type="Gene3D" id="1.25.40.10">
    <property type="entry name" value="Tetratricopeptide repeat domain"/>
    <property type="match status" value="1"/>
</dbReference>
<protein>
    <recommendedName>
        <fullName evidence="7">Pentatricopeptide repeat-containing protein</fullName>
    </recommendedName>
</protein>
<feature type="repeat" description="PPR" evidence="3">
    <location>
        <begin position="1"/>
        <end position="27"/>
    </location>
</feature>
<sequence>MGGYCLQGQPDKANELLDLMAGEGLKPDRVSYAVIIDGYCKNKKVDRAWEIFEGMRHKGLKPDVCVYSIMIQGLFCVGRSEDALKLFDDMKTVGLVANSYTYCIVLDGLLNNGRIDDATLFYYEVMDYHTHPTIANSTLVELTSRLDFFKERRSQLMEQLHNLDLNYGTTAQEFHY</sequence>
<dbReference type="InterPro" id="IPR011990">
    <property type="entry name" value="TPR-like_helical_dom_sf"/>
</dbReference>
<dbReference type="Pfam" id="PF13041">
    <property type="entry name" value="PPR_2"/>
    <property type="match status" value="1"/>
</dbReference>
<dbReference type="PANTHER" id="PTHR46128:SF358">
    <property type="entry name" value="TETRATRICOPEPTIDE REPEAT (TPR)-LIKE SUPERFAMILY PROTEIN"/>
    <property type="match status" value="1"/>
</dbReference>
<reference evidence="5 6" key="1">
    <citation type="submission" date="2024-01" db="EMBL/GenBank/DDBJ databases">
        <title>The complete chloroplast genome sequence of Lithospermum erythrorhizon: insights into the phylogenetic relationship among Boraginaceae species and the maternal lineages of purple gromwells.</title>
        <authorList>
            <person name="Okada T."/>
            <person name="Watanabe K."/>
        </authorList>
    </citation>
    <scope>NUCLEOTIDE SEQUENCE [LARGE SCALE GENOMIC DNA]</scope>
</reference>
<feature type="repeat" description="PPR" evidence="3">
    <location>
        <begin position="28"/>
        <end position="62"/>
    </location>
</feature>
<dbReference type="PANTHER" id="PTHR46128">
    <property type="entry name" value="MITOCHONDRIAL GROUP I INTRON SPLICING FACTOR CCM1"/>
    <property type="match status" value="1"/>
</dbReference>
<keyword evidence="6" id="KW-1185">Reference proteome</keyword>
<evidence type="ECO:0000256" key="4">
    <source>
        <dbReference type="SAM" id="Coils"/>
    </source>
</evidence>
<gene>
    <name evidence="5" type="ORF">LIER_36121</name>
</gene>
<feature type="coiled-coil region" evidence="4">
    <location>
        <begin position="139"/>
        <end position="166"/>
    </location>
</feature>
<feature type="repeat" description="PPR" evidence="3">
    <location>
        <begin position="98"/>
        <end position="132"/>
    </location>
</feature>
<dbReference type="PROSITE" id="PS51375">
    <property type="entry name" value="PPR"/>
    <property type="match status" value="4"/>
</dbReference>
<dbReference type="Proteomes" id="UP001454036">
    <property type="component" value="Unassembled WGS sequence"/>
</dbReference>